<accession>A0A9N9QNB8</accession>
<proteinExistence type="predicted"/>
<organism evidence="1 2">
    <name type="scientific">Ceutorhynchus assimilis</name>
    <name type="common">cabbage seed weevil</name>
    <dbReference type="NCBI Taxonomy" id="467358"/>
    <lineage>
        <taxon>Eukaryota</taxon>
        <taxon>Metazoa</taxon>
        <taxon>Ecdysozoa</taxon>
        <taxon>Arthropoda</taxon>
        <taxon>Hexapoda</taxon>
        <taxon>Insecta</taxon>
        <taxon>Pterygota</taxon>
        <taxon>Neoptera</taxon>
        <taxon>Endopterygota</taxon>
        <taxon>Coleoptera</taxon>
        <taxon>Polyphaga</taxon>
        <taxon>Cucujiformia</taxon>
        <taxon>Curculionidae</taxon>
        <taxon>Ceutorhynchinae</taxon>
        <taxon>Ceutorhynchus</taxon>
    </lineage>
</organism>
<name>A0A9N9QNB8_9CUCU</name>
<dbReference type="EMBL" id="OU892279">
    <property type="protein sequence ID" value="CAG9766304.1"/>
    <property type="molecule type" value="Genomic_DNA"/>
</dbReference>
<dbReference type="Proteomes" id="UP001152799">
    <property type="component" value="Chromosome 3"/>
</dbReference>
<dbReference type="OrthoDB" id="6579040at2759"/>
<sequence length="569" mass="66469">MFSILKQFSKYPRNWKFLSTNVRYFSRTITGDRLQPLNEDTLTGRFLLYLDNNKACKDVSNKDRATLIAKLKLQPAHIKTFDAGLVMSVLSCLTKRTIVSNKYDFNKLLRIIDLECCSRLDKLKTDDVISHLCCFMNVIPHQITQCQYFHMALDKLMDKQYELMKEQLIQLIFFIGFLKKTSKAQSMLKKCLKSFKNDLINSLTKEDLCIICNSTFKTSTKIRNHVLLDKIKLYINDNLLLLNDPAIFVTLIKTLRHNRYQDDDILNTITCTVFFNKTIQYYSFGALCHILALYADYLYYNEDILKSFTNKCLEILKNSTFTTKDAYLKEQPRTKDIKRLLWALSNLNYKLSKEDIEGIVMPEISIRIEAGEFKNDPGSMVQIIMYLWMMRYKAYDLIHQFLNKEVVSLIRAKNMPCQDSLNLLLTCIYYEDPELYQQINIQPENRRNYNSKIQLNKRPELTKILNKLKVISAGNDIDKFEIDCQVPYINIIGIIGFQKKIYKTVNIELLDQYTCLKNTENLPTGLMDLKLRILEKNSEGLVVIEEPDIADCSDTELHQVLEDEISLVC</sequence>
<reference evidence="1" key="1">
    <citation type="submission" date="2022-01" db="EMBL/GenBank/DDBJ databases">
        <authorList>
            <person name="King R."/>
        </authorList>
    </citation>
    <scope>NUCLEOTIDE SEQUENCE</scope>
</reference>
<evidence type="ECO:0000313" key="1">
    <source>
        <dbReference type="EMBL" id="CAG9766304.1"/>
    </source>
</evidence>
<evidence type="ECO:0000313" key="2">
    <source>
        <dbReference type="Proteomes" id="UP001152799"/>
    </source>
</evidence>
<gene>
    <name evidence="1" type="ORF">CEUTPL_LOCUS6891</name>
</gene>
<keyword evidence="2" id="KW-1185">Reference proteome</keyword>
<dbReference type="AlphaFoldDB" id="A0A9N9QNB8"/>
<protein>
    <submittedName>
        <fullName evidence="1">Uncharacterized protein</fullName>
    </submittedName>
</protein>